<evidence type="ECO:0000256" key="1">
    <source>
        <dbReference type="ARBA" id="ARBA00006711"/>
    </source>
</evidence>
<proteinExistence type="inferred from homology"/>
<dbReference type="EC" id="2.7.7.6" evidence="2"/>
<comment type="similarity">
    <text evidence="1">Belongs to the RNA polymerase subunit omega family.</text>
</comment>
<keyword evidence="11" id="KW-1185">Reference proteome</keyword>
<dbReference type="Gene3D" id="3.90.940.10">
    <property type="match status" value="1"/>
</dbReference>
<comment type="catalytic activity">
    <reaction evidence="9">
        <text>RNA(n) + a ribonucleoside 5'-triphosphate = RNA(n+1) + diphosphate</text>
        <dbReference type="Rhea" id="RHEA:21248"/>
        <dbReference type="Rhea" id="RHEA-COMP:14527"/>
        <dbReference type="Rhea" id="RHEA-COMP:17342"/>
        <dbReference type="ChEBI" id="CHEBI:33019"/>
        <dbReference type="ChEBI" id="CHEBI:61557"/>
        <dbReference type="ChEBI" id="CHEBI:140395"/>
        <dbReference type="EC" id="2.7.7.6"/>
    </reaction>
</comment>
<evidence type="ECO:0000256" key="9">
    <source>
        <dbReference type="ARBA" id="ARBA00048552"/>
    </source>
</evidence>
<dbReference type="GO" id="GO:0003677">
    <property type="term" value="F:DNA binding"/>
    <property type="evidence" value="ECO:0007669"/>
    <property type="project" value="InterPro"/>
</dbReference>
<dbReference type="EMBL" id="JAFBDQ010000001">
    <property type="protein sequence ID" value="MBM7555477.1"/>
    <property type="molecule type" value="Genomic_DNA"/>
</dbReference>
<evidence type="ECO:0000313" key="11">
    <source>
        <dbReference type="Proteomes" id="UP000774000"/>
    </source>
</evidence>
<evidence type="ECO:0000256" key="2">
    <source>
        <dbReference type="ARBA" id="ARBA00012418"/>
    </source>
</evidence>
<name>A0A938XNI3_9FIRM</name>
<evidence type="ECO:0000256" key="5">
    <source>
        <dbReference type="ARBA" id="ARBA00022679"/>
    </source>
</evidence>
<comment type="caution">
    <text evidence="10">The sequence shown here is derived from an EMBL/GenBank/DDBJ whole genome shotgun (WGS) entry which is preliminary data.</text>
</comment>
<dbReference type="InterPro" id="IPR006110">
    <property type="entry name" value="Pol_omega/Rpo6/RPB6"/>
</dbReference>
<evidence type="ECO:0000256" key="4">
    <source>
        <dbReference type="ARBA" id="ARBA00022478"/>
    </source>
</evidence>
<reference evidence="10" key="1">
    <citation type="submission" date="2021-01" db="EMBL/GenBank/DDBJ databases">
        <title>Genomic Encyclopedia of Type Strains, Phase IV (KMG-IV): sequencing the most valuable type-strain genomes for metagenomic binning, comparative biology and taxonomic classification.</title>
        <authorList>
            <person name="Goeker M."/>
        </authorList>
    </citation>
    <scope>NUCLEOTIDE SEQUENCE</scope>
    <source>
        <strain evidence="10">DSM 23230</strain>
    </source>
</reference>
<dbReference type="Proteomes" id="UP000774000">
    <property type="component" value="Unassembled WGS sequence"/>
</dbReference>
<dbReference type="GO" id="GO:0000428">
    <property type="term" value="C:DNA-directed RNA polymerase complex"/>
    <property type="evidence" value="ECO:0007669"/>
    <property type="project" value="UniProtKB-KW"/>
</dbReference>
<evidence type="ECO:0000256" key="6">
    <source>
        <dbReference type="ARBA" id="ARBA00022695"/>
    </source>
</evidence>
<gene>
    <name evidence="10" type="ORF">JOC47_000301</name>
</gene>
<organism evidence="10 11">
    <name type="scientific">Halanaerobacter jeridensis</name>
    <dbReference type="NCBI Taxonomy" id="706427"/>
    <lineage>
        <taxon>Bacteria</taxon>
        <taxon>Bacillati</taxon>
        <taxon>Bacillota</taxon>
        <taxon>Clostridia</taxon>
        <taxon>Halanaerobiales</taxon>
        <taxon>Halobacteroidaceae</taxon>
        <taxon>Halanaerobacter</taxon>
    </lineage>
</organism>
<dbReference type="GO" id="GO:0006351">
    <property type="term" value="P:DNA-templated transcription"/>
    <property type="evidence" value="ECO:0007669"/>
    <property type="project" value="InterPro"/>
</dbReference>
<dbReference type="SUPFAM" id="SSF63562">
    <property type="entry name" value="RPB6/omega subunit-like"/>
    <property type="match status" value="1"/>
</dbReference>
<keyword evidence="5" id="KW-0808">Transferase</keyword>
<accession>A0A938XNI3</accession>
<dbReference type="Pfam" id="PF01192">
    <property type="entry name" value="RNA_pol_Rpb6"/>
    <property type="match status" value="1"/>
</dbReference>
<keyword evidence="4 10" id="KW-0240">DNA-directed RNA polymerase</keyword>
<dbReference type="NCBIfam" id="TIGR00690">
    <property type="entry name" value="rpoZ"/>
    <property type="match status" value="1"/>
</dbReference>
<evidence type="ECO:0000256" key="8">
    <source>
        <dbReference type="ARBA" id="ARBA00029924"/>
    </source>
</evidence>
<dbReference type="GO" id="GO:0003899">
    <property type="term" value="F:DNA-directed RNA polymerase activity"/>
    <property type="evidence" value="ECO:0007669"/>
    <property type="project" value="UniProtKB-EC"/>
</dbReference>
<keyword evidence="6" id="KW-0548">Nucleotidyltransferase</keyword>
<dbReference type="SMART" id="SM01409">
    <property type="entry name" value="RNA_pol_Rpb6"/>
    <property type="match status" value="1"/>
</dbReference>
<dbReference type="AlphaFoldDB" id="A0A938XNI3"/>
<dbReference type="RefSeq" id="WP_204700184.1">
    <property type="nucleotide sequence ID" value="NZ_JAFBDQ010000001.1"/>
</dbReference>
<evidence type="ECO:0000256" key="3">
    <source>
        <dbReference type="ARBA" id="ARBA00013725"/>
    </source>
</evidence>
<evidence type="ECO:0000313" key="10">
    <source>
        <dbReference type="EMBL" id="MBM7555477.1"/>
    </source>
</evidence>
<dbReference type="InterPro" id="IPR036161">
    <property type="entry name" value="RPB6/omega-like_sf"/>
</dbReference>
<protein>
    <recommendedName>
        <fullName evidence="3">DNA-directed RNA polymerase subunit omega</fullName>
        <ecNumber evidence="2">2.7.7.6</ecNumber>
    </recommendedName>
    <alternativeName>
        <fullName evidence="8">Transcriptase subunit omega</fullName>
    </alternativeName>
</protein>
<sequence>MLAGINKDEVLEKCGGSTFIASVIAAKRAREIHQEKNELLDEEEYNGVTPVSKAYEEIIAGKIKPKE</sequence>
<keyword evidence="7" id="KW-0804">Transcription</keyword>
<evidence type="ECO:0000256" key="7">
    <source>
        <dbReference type="ARBA" id="ARBA00023163"/>
    </source>
</evidence>
<dbReference type="InterPro" id="IPR003716">
    <property type="entry name" value="DNA-dir_RNA_pol_omega"/>
</dbReference>